<dbReference type="OrthoDB" id="6144368at2759"/>
<reference evidence="2 3" key="1">
    <citation type="submission" date="2019-01" db="EMBL/GenBank/DDBJ databases">
        <title>A draft genome assembly of the solar-powered sea slug Elysia chlorotica.</title>
        <authorList>
            <person name="Cai H."/>
            <person name="Li Q."/>
            <person name="Fang X."/>
            <person name="Li J."/>
            <person name="Curtis N.E."/>
            <person name="Altenburger A."/>
            <person name="Shibata T."/>
            <person name="Feng M."/>
            <person name="Maeda T."/>
            <person name="Schwartz J.A."/>
            <person name="Shigenobu S."/>
            <person name="Lundholm N."/>
            <person name="Nishiyama T."/>
            <person name="Yang H."/>
            <person name="Hasebe M."/>
            <person name="Li S."/>
            <person name="Pierce S.K."/>
            <person name="Wang J."/>
        </authorList>
    </citation>
    <scope>NUCLEOTIDE SEQUENCE [LARGE SCALE GENOMIC DNA]</scope>
    <source>
        <strain evidence="2">EC2010</strain>
        <tissue evidence="2">Whole organism of an adult</tissue>
    </source>
</reference>
<comment type="caution">
    <text evidence="2">The sequence shown here is derived from an EMBL/GenBank/DDBJ whole genome shotgun (WGS) entry which is preliminary data.</text>
</comment>
<protein>
    <submittedName>
        <fullName evidence="2">Uncharacterized protein</fullName>
    </submittedName>
</protein>
<dbReference type="InterPro" id="IPR029309">
    <property type="entry name" value="CaRF"/>
</dbReference>
<name>A0A433T5C0_ELYCH</name>
<sequence length="703" mass="79492">RPSSTPKRSKPISERELRKKARKLDLAPILGKAFRYVAVDKNGLCKEIDAQTVHERRESIIQGKCSGTPSKSAPIKKLRKVRKVTPLDSSLEESDVTRGGVTKLAWLPNCFTTTRTTATHVSGWVSSEGDLADVLTSHSCAFSCRFVSWYRGRGPENSFDSKRIAWKREDIEPDCPFTIDSYEVRHCTHGIKLKRLTEVRESYQELEEIEDSPRRSLTCLARLKIRRVIMYEDFRVNPEEKTKKKMFEQMACVKQKINRGHEVTSLNRIYLQLPLPAAHKNHTVPEFGENLNGNTGCGGRVKEVQCIKPLSSKEQEKIGLESESELKESEDCASSASYGFSMAAAPDNGAERNIDEWKEDPPFIFDTVSKDWGSSVPQIDERNKQVQLETRPPQKRTHVLAACKVDCPARIKVKRVSLYESFRLEETDSRRKKDDKMLMLKHMISSGTGDLQATPAIFLQLPLASAHRNHQVSVPVGCAQGEITNQLLASHVHCNTDQQQQQQNHQQQQQHREQYHQHQKYHHQHQQQQQHHGDQTAWLPATFTVTACEAGYVTGWVSTEQEYLHVLERHRLAFGCSFLAWSNDKERTLKAEADRRVMWKKDFIEPGCPLTVHHSLILACAYSDQGRAAKAQLSPMHTLAPELSCLAPQIGDGGGVIQVPHELVPGGTSLEIQYLDTGPHHEFPGLPSVIKGDETYIILVENS</sequence>
<dbReference type="GO" id="GO:0003700">
    <property type="term" value="F:DNA-binding transcription factor activity"/>
    <property type="evidence" value="ECO:0007669"/>
    <property type="project" value="InterPro"/>
</dbReference>
<keyword evidence="3" id="KW-1185">Reference proteome</keyword>
<gene>
    <name evidence="2" type="ORF">EGW08_015547</name>
</gene>
<dbReference type="EMBL" id="RQTK01000643">
    <property type="protein sequence ID" value="RUS76692.1"/>
    <property type="molecule type" value="Genomic_DNA"/>
</dbReference>
<evidence type="ECO:0000313" key="3">
    <source>
        <dbReference type="Proteomes" id="UP000271974"/>
    </source>
</evidence>
<accession>A0A433T5C0</accession>
<proteinExistence type="predicted"/>
<feature type="compositionally biased region" description="Low complexity" evidence="1">
    <location>
        <begin position="498"/>
        <end position="509"/>
    </location>
</feature>
<organism evidence="2 3">
    <name type="scientific">Elysia chlorotica</name>
    <name type="common">Eastern emerald elysia</name>
    <name type="synonym">Sea slug</name>
    <dbReference type="NCBI Taxonomy" id="188477"/>
    <lineage>
        <taxon>Eukaryota</taxon>
        <taxon>Metazoa</taxon>
        <taxon>Spiralia</taxon>
        <taxon>Lophotrochozoa</taxon>
        <taxon>Mollusca</taxon>
        <taxon>Gastropoda</taxon>
        <taxon>Heterobranchia</taxon>
        <taxon>Euthyneura</taxon>
        <taxon>Panpulmonata</taxon>
        <taxon>Sacoglossa</taxon>
        <taxon>Placobranchoidea</taxon>
        <taxon>Plakobranchidae</taxon>
        <taxon>Elysia</taxon>
    </lineage>
</organism>
<feature type="region of interest" description="Disordered" evidence="1">
    <location>
        <begin position="495"/>
        <end position="534"/>
    </location>
</feature>
<dbReference type="PANTHER" id="PTHR47456:SF1">
    <property type="entry name" value="PHD-TYPE DOMAIN-CONTAINING PROTEIN"/>
    <property type="match status" value="1"/>
</dbReference>
<dbReference type="AlphaFoldDB" id="A0A433T5C0"/>
<dbReference type="Proteomes" id="UP000271974">
    <property type="component" value="Unassembled WGS sequence"/>
</dbReference>
<dbReference type="PANTHER" id="PTHR47456">
    <property type="entry name" value="PHD-TYPE DOMAIN-CONTAINING PROTEIN"/>
    <property type="match status" value="1"/>
</dbReference>
<feature type="non-terminal residue" evidence="2">
    <location>
        <position position="1"/>
    </location>
</feature>
<evidence type="ECO:0000256" key="1">
    <source>
        <dbReference type="SAM" id="MobiDB-lite"/>
    </source>
</evidence>
<evidence type="ECO:0000313" key="2">
    <source>
        <dbReference type="EMBL" id="RUS76692.1"/>
    </source>
</evidence>
<dbReference type="Pfam" id="PF15299">
    <property type="entry name" value="ALS2CR8"/>
    <property type="match status" value="2"/>
</dbReference>